<evidence type="ECO:0000313" key="2">
    <source>
        <dbReference type="Proteomes" id="UP000299102"/>
    </source>
</evidence>
<reference evidence="1 2" key="1">
    <citation type="journal article" date="2019" name="Commun. Biol.">
        <title>The bagworm genome reveals a unique fibroin gene that provides high tensile strength.</title>
        <authorList>
            <person name="Kono N."/>
            <person name="Nakamura H."/>
            <person name="Ohtoshi R."/>
            <person name="Tomita M."/>
            <person name="Numata K."/>
            <person name="Arakawa K."/>
        </authorList>
    </citation>
    <scope>NUCLEOTIDE SEQUENCE [LARGE SCALE GENOMIC DNA]</scope>
</reference>
<gene>
    <name evidence="1" type="ORF">EVAR_93507_1</name>
</gene>
<comment type="caution">
    <text evidence="1">The sequence shown here is derived from an EMBL/GenBank/DDBJ whole genome shotgun (WGS) entry which is preliminary data.</text>
</comment>
<keyword evidence="2" id="KW-1185">Reference proteome</keyword>
<proteinExistence type="predicted"/>
<evidence type="ECO:0000313" key="1">
    <source>
        <dbReference type="EMBL" id="GBP14636.1"/>
    </source>
</evidence>
<organism evidence="1 2">
    <name type="scientific">Eumeta variegata</name>
    <name type="common">Bagworm moth</name>
    <name type="synonym">Eumeta japonica</name>
    <dbReference type="NCBI Taxonomy" id="151549"/>
    <lineage>
        <taxon>Eukaryota</taxon>
        <taxon>Metazoa</taxon>
        <taxon>Ecdysozoa</taxon>
        <taxon>Arthropoda</taxon>
        <taxon>Hexapoda</taxon>
        <taxon>Insecta</taxon>
        <taxon>Pterygota</taxon>
        <taxon>Neoptera</taxon>
        <taxon>Endopterygota</taxon>
        <taxon>Lepidoptera</taxon>
        <taxon>Glossata</taxon>
        <taxon>Ditrysia</taxon>
        <taxon>Tineoidea</taxon>
        <taxon>Psychidae</taxon>
        <taxon>Oiketicinae</taxon>
        <taxon>Eumeta</taxon>
    </lineage>
</organism>
<dbReference type="AlphaFoldDB" id="A0A4C1TKB7"/>
<dbReference type="Proteomes" id="UP000299102">
    <property type="component" value="Unassembled WGS sequence"/>
</dbReference>
<sequence length="99" mass="11570">MVWCATHTIWINLNCIEQKVVSPRTRHFRASCDVAALAAEPTARLQRTTIDRHNNSSNEQGKMEIGIKTCIEKVIKTRIEIERRIQQDVFVRMFVLQLY</sequence>
<name>A0A4C1TKB7_EUMVA</name>
<accession>A0A4C1TKB7</accession>
<protein>
    <submittedName>
        <fullName evidence="1">Uncharacterized protein</fullName>
    </submittedName>
</protein>
<dbReference type="EMBL" id="BGZK01000065">
    <property type="protein sequence ID" value="GBP14636.1"/>
    <property type="molecule type" value="Genomic_DNA"/>
</dbReference>